<dbReference type="Proteomes" id="UP000019222">
    <property type="component" value="Chromosome"/>
</dbReference>
<dbReference type="HOGENOM" id="CLU_069356_23_1_11"/>
<dbReference type="EMBL" id="CP004353">
    <property type="protein sequence ID" value="AHI23531.1"/>
    <property type="molecule type" value="Genomic_DNA"/>
</dbReference>
<dbReference type="SUPFAM" id="SSF46689">
    <property type="entry name" value="Homeodomain-like"/>
    <property type="match status" value="1"/>
</dbReference>
<dbReference type="GO" id="GO:0003677">
    <property type="term" value="F:DNA binding"/>
    <property type="evidence" value="ECO:0007669"/>
    <property type="project" value="UniProtKB-UniRule"/>
</dbReference>
<evidence type="ECO:0000256" key="4">
    <source>
        <dbReference type="PROSITE-ProRule" id="PRU00335"/>
    </source>
</evidence>
<proteinExistence type="predicted"/>
<dbReference type="Pfam" id="PF00440">
    <property type="entry name" value="TetR_N"/>
    <property type="match status" value="1"/>
</dbReference>
<dbReference type="PRINTS" id="PR00455">
    <property type="entry name" value="HTHTETR"/>
</dbReference>
<sequence>MQLTAHDKLVRAAAEEFYAHGIHATGIDTITARAGVAKKSMYNNFRSKEELVLTYIEHRHQEWLDLFAARAEHLTDPRQRCLAVFDAYLDHTHADYPEGFRGCGLLNVAGELPVGHPGRELVRRHKAEIEQIFVKELRELPDAADDATHLAELLSFLLEGAISVAGLEGDGTRVRHARALAAEVVGAL</sequence>
<dbReference type="KEGG" id="cvt:B843_10755"/>
<dbReference type="InterPro" id="IPR001647">
    <property type="entry name" value="HTH_TetR"/>
</dbReference>
<keyword evidence="7" id="KW-1185">Reference proteome</keyword>
<organism evidence="6 7">
    <name type="scientific">Corynebacterium vitaeruminis DSM 20294</name>
    <dbReference type="NCBI Taxonomy" id="1224164"/>
    <lineage>
        <taxon>Bacteria</taxon>
        <taxon>Bacillati</taxon>
        <taxon>Actinomycetota</taxon>
        <taxon>Actinomycetes</taxon>
        <taxon>Mycobacteriales</taxon>
        <taxon>Corynebacteriaceae</taxon>
        <taxon>Corynebacterium</taxon>
    </lineage>
</organism>
<evidence type="ECO:0000256" key="3">
    <source>
        <dbReference type="ARBA" id="ARBA00023163"/>
    </source>
</evidence>
<gene>
    <name evidence="6" type="ORF">B843_10755</name>
</gene>
<dbReference type="PATRIC" id="fig|1224164.3.peg.2165"/>
<dbReference type="InterPro" id="IPR009057">
    <property type="entry name" value="Homeodomain-like_sf"/>
</dbReference>
<keyword evidence="1" id="KW-0805">Transcription regulation</keyword>
<evidence type="ECO:0000256" key="2">
    <source>
        <dbReference type="ARBA" id="ARBA00023125"/>
    </source>
</evidence>
<dbReference type="RefSeq" id="WP_025253523.1">
    <property type="nucleotide sequence ID" value="NZ_CP004353.1"/>
</dbReference>
<dbReference type="PANTHER" id="PTHR47506">
    <property type="entry name" value="TRANSCRIPTIONAL REGULATORY PROTEIN"/>
    <property type="match status" value="1"/>
</dbReference>
<dbReference type="AlphaFoldDB" id="W5Y2Q4"/>
<keyword evidence="3" id="KW-0804">Transcription</keyword>
<protein>
    <submittedName>
        <fullName evidence="6">TetR family transcriptional regulator</fullName>
    </submittedName>
</protein>
<dbReference type="SUPFAM" id="SSF48498">
    <property type="entry name" value="Tetracyclin repressor-like, C-terminal domain"/>
    <property type="match status" value="1"/>
</dbReference>
<evidence type="ECO:0000313" key="6">
    <source>
        <dbReference type="EMBL" id="AHI23531.1"/>
    </source>
</evidence>
<dbReference type="eggNOG" id="COG1309">
    <property type="taxonomic scope" value="Bacteria"/>
</dbReference>
<evidence type="ECO:0000313" key="7">
    <source>
        <dbReference type="Proteomes" id="UP000019222"/>
    </source>
</evidence>
<reference evidence="6 7" key="1">
    <citation type="submission" date="2013-02" db="EMBL/GenBank/DDBJ databases">
        <title>The complete genome sequence of Corynebacterium vitaeruminis DSM 20294.</title>
        <authorList>
            <person name="Ruckert C."/>
            <person name="Albersmeier A."/>
            <person name="Kalinowski J."/>
        </authorList>
    </citation>
    <scope>NUCLEOTIDE SEQUENCE [LARGE SCALE GENOMIC DNA]</scope>
    <source>
        <strain evidence="7">ATCC 10234</strain>
    </source>
</reference>
<dbReference type="PANTHER" id="PTHR47506:SF1">
    <property type="entry name" value="HTH-TYPE TRANSCRIPTIONAL REGULATOR YJDC"/>
    <property type="match status" value="1"/>
</dbReference>
<evidence type="ECO:0000259" key="5">
    <source>
        <dbReference type="PROSITE" id="PS50977"/>
    </source>
</evidence>
<accession>W5Y2Q4</accession>
<feature type="domain" description="HTH tetR-type" evidence="5">
    <location>
        <begin position="3"/>
        <end position="63"/>
    </location>
</feature>
<evidence type="ECO:0000256" key="1">
    <source>
        <dbReference type="ARBA" id="ARBA00023015"/>
    </source>
</evidence>
<feature type="DNA-binding region" description="H-T-H motif" evidence="4">
    <location>
        <begin position="26"/>
        <end position="45"/>
    </location>
</feature>
<dbReference type="Gene3D" id="1.10.357.10">
    <property type="entry name" value="Tetracycline Repressor, domain 2"/>
    <property type="match status" value="1"/>
</dbReference>
<name>W5Y2Q4_9CORY</name>
<keyword evidence="2 4" id="KW-0238">DNA-binding</keyword>
<dbReference type="PROSITE" id="PS50977">
    <property type="entry name" value="HTH_TETR_2"/>
    <property type="match status" value="1"/>
</dbReference>
<dbReference type="InterPro" id="IPR036271">
    <property type="entry name" value="Tet_transcr_reg_TetR-rel_C_sf"/>
</dbReference>